<evidence type="ECO:0000256" key="1">
    <source>
        <dbReference type="SAM" id="MobiDB-lite"/>
    </source>
</evidence>
<gene>
    <name evidence="2" type="ORF">PCOR1329_LOCUS55651</name>
</gene>
<accession>A0ABN9V8J1</accession>
<feature type="non-terminal residue" evidence="2">
    <location>
        <position position="1"/>
    </location>
</feature>
<protein>
    <submittedName>
        <fullName evidence="2">Uncharacterized protein</fullName>
    </submittedName>
</protein>
<dbReference type="EMBL" id="CAUYUJ010016829">
    <property type="protein sequence ID" value="CAK0869226.1"/>
    <property type="molecule type" value="Genomic_DNA"/>
</dbReference>
<feature type="region of interest" description="Disordered" evidence="1">
    <location>
        <begin position="1"/>
        <end position="26"/>
    </location>
</feature>
<evidence type="ECO:0000313" key="2">
    <source>
        <dbReference type="EMBL" id="CAK0869226.1"/>
    </source>
</evidence>
<keyword evidence="3" id="KW-1185">Reference proteome</keyword>
<sequence>DFHRAAAPVCEQPARRRARSSSDCSQTNPFVSVKEVLEGGPSACMVSLEPFACKSRAGDAGEGDAGEATTSASLQAHTFHMQTNGDVRVIQTGVIRAGKDAKGNGVVVPDGMSDELDEFTKKHTSADGVRCLTEKLGTIQSQLGSMVGSAVSKATAPIEQNFTKHLADCMRKCQEEFDALPKKLDRSILDVVNPQIDQLRREFSHSCDDMQAAPGEHSSKIDHGRKLLGLADKVKLLQE</sequence>
<name>A0ABN9V8J1_9DINO</name>
<evidence type="ECO:0000313" key="3">
    <source>
        <dbReference type="Proteomes" id="UP001189429"/>
    </source>
</evidence>
<reference evidence="2" key="1">
    <citation type="submission" date="2023-10" db="EMBL/GenBank/DDBJ databases">
        <authorList>
            <person name="Chen Y."/>
            <person name="Shah S."/>
            <person name="Dougan E. K."/>
            <person name="Thang M."/>
            <person name="Chan C."/>
        </authorList>
    </citation>
    <scope>NUCLEOTIDE SEQUENCE [LARGE SCALE GENOMIC DNA]</scope>
</reference>
<proteinExistence type="predicted"/>
<comment type="caution">
    <text evidence="2">The sequence shown here is derived from an EMBL/GenBank/DDBJ whole genome shotgun (WGS) entry which is preliminary data.</text>
</comment>
<dbReference type="Proteomes" id="UP001189429">
    <property type="component" value="Unassembled WGS sequence"/>
</dbReference>
<organism evidence="2 3">
    <name type="scientific">Prorocentrum cordatum</name>
    <dbReference type="NCBI Taxonomy" id="2364126"/>
    <lineage>
        <taxon>Eukaryota</taxon>
        <taxon>Sar</taxon>
        <taxon>Alveolata</taxon>
        <taxon>Dinophyceae</taxon>
        <taxon>Prorocentrales</taxon>
        <taxon>Prorocentraceae</taxon>
        <taxon>Prorocentrum</taxon>
    </lineage>
</organism>